<sequence>MRPSTLGISEGSHNLVASLLNDQQPVPQNTLFDDDCIARTCANLSNRNEAKVIQDISRLLVPSAEAAAFKHESLGILTETVSARWTFSQPLTQTQPAPDYAVGFRHDAFTRQQSTRMRPFIGNIFVGDESLFLATAYLRVPFLTCEVKGAGGDLQVADRQNAHSATLAVRAIAELFLNIGRADEVNREILAFSISHNDSSVQIYGHYPVIADGDISYFRHPIHAGFFKNKTHRWTSYRFTMNVYTYWVPMHWGRLCSAIDQLAEVPSEDDSSSAAESEAL</sequence>
<name>A0A0A1ST75_9HYPO</name>
<accession>A0A0A1ST75</accession>
<organism evidence="2 3">
    <name type="scientific">[Torrubiella] hemipterigena</name>
    <dbReference type="NCBI Taxonomy" id="1531966"/>
    <lineage>
        <taxon>Eukaryota</taxon>
        <taxon>Fungi</taxon>
        <taxon>Dikarya</taxon>
        <taxon>Ascomycota</taxon>
        <taxon>Pezizomycotina</taxon>
        <taxon>Sordariomycetes</taxon>
        <taxon>Hypocreomycetidae</taxon>
        <taxon>Hypocreales</taxon>
        <taxon>Clavicipitaceae</taxon>
        <taxon>Clavicipitaceae incertae sedis</taxon>
        <taxon>'Torrubiella' clade</taxon>
    </lineage>
</organism>
<dbReference type="PANTHER" id="PTHR42470">
    <property type="entry name" value="VAST DOMAIN-CONTAINING PROTEIN"/>
    <property type="match status" value="1"/>
</dbReference>
<proteinExistence type="predicted"/>
<dbReference type="HOGENOM" id="CLU_025457_0_1_1"/>
<dbReference type="Proteomes" id="UP000039046">
    <property type="component" value="Unassembled WGS sequence"/>
</dbReference>
<dbReference type="OrthoDB" id="4940554at2759"/>
<dbReference type="InterPro" id="IPR057684">
    <property type="entry name" value="DUF7924"/>
</dbReference>
<evidence type="ECO:0000313" key="2">
    <source>
        <dbReference type="EMBL" id="CEJ81366.1"/>
    </source>
</evidence>
<dbReference type="EMBL" id="CDHN01000001">
    <property type="protein sequence ID" value="CEJ81366.1"/>
    <property type="molecule type" value="Genomic_DNA"/>
</dbReference>
<dbReference type="AlphaFoldDB" id="A0A0A1ST75"/>
<evidence type="ECO:0000313" key="3">
    <source>
        <dbReference type="Proteomes" id="UP000039046"/>
    </source>
</evidence>
<dbReference type="STRING" id="1531966.A0A0A1ST75"/>
<protein>
    <recommendedName>
        <fullName evidence="1">DUF7924 domain-containing protein</fullName>
    </recommendedName>
</protein>
<reference evidence="2 3" key="1">
    <citation type="journal article" date="2015" name="Genome Announc.">
        <title>Draft Genome Sequence and Gene Annotation of the Entomopathogenic Fungus Verticillium hemipterigenum.</title>
        <authorList>
            <person name="Horn F."/>
            <person name="Habel A."/>
            <person name="Scharf D.H."/>
            <person name="Dworschak J."/>
            <person name="Brakhage A.A."/>
            <person name="Guthke R."/>
            <person name="Hertweck C."/>
            <person name="Linde J."/>
        </authorList>
    </citation>
    <scope>NUCLEOTIDE SEQUENCE [LARGE SCALE GENOMIC DNA]</scope>
</reference>
<feature type="domain" description="DUF7924" evidence="1">
    <location>
        <begin position="37"/>
        <end position="259"/>
    </location>
</feature>
<gene>
    <name evidence="2" type="ORF">VHEMI01497</name>
</gene>
<dbReference type="Pfam" id="PF25545">
    <property type="entry name" value="DUF7924"/>
    <property type="match status" value="1"/>
</dbReference>
<dbReference type="PANTHER" id="PTHR42470:SF2">
    <property type="match status" value="1"/>
</dbReference>
<keyword evidence="3" id="KW-1185">Reference proteome</keyword>
<evidence type="ECO:0000259" key="1">
    <source>
        <dbReference type="Pfam" id="PF25545"/>
    </source>
</evidence>